<dbReference type="FunFam" id="3.40.50.300:FF:000067">
    <property type="entry name" value="ras-related protein RABA1f"/>
    <property type="match status" value="1"/>
</dbReference>
<dbReference type="Pfam" id="PF00071">
    <property type="entry name" value="Ras"/>
    <property type="match status" value="1"/>
</dbReference>
<evidence type="ECO:0000256" key="10">
    <source>
        <dbReference type="ARBA" id="ARBA00055320"/>
    </source>
</evidence>
<dbReference type="SMART" id="SM00175">
    <property type="entry name" value="RAB"/>
    <property type="match status" value="1"/>
</dbReference>
<dbReference type="GO" id="GO:0031489">
    <property type="term" value="F:myosin V binding"/>
    <property type="evidence" value="ECO:0007669"/>
    <property type="project" value="Ensembl"/>
</dbReference>
<dbReference type="NCBIfam" id="TIGR00231">
    <property type="entry name" value="small_GTP"/>
    <property type="match status" value="1"/>
</dbReference>
<dbReference type="Proteomes" id="UP000007754">
    <property type="component" value="Chromosome 25"/>
</dbReference>
<dbReference type="Gene3D" id="3.40.50.300">
    <property type="entry name" value="P-loop containing nucleotide triphosphate hydrolases"/>
    <property type="match status" value="1"/>
</dbReference>
<evidence type="ECO:0000256" key="3">
    <source>
        <dbReference type="ARBA" id="ARBA00023134"/>
    </source>
</evidence>
<feature type="transmembrane region" description="Helical" evidence="12">
    <location>
        <begin position="218"/>
        <end position="236"/>
    </location>
</feature>
<dbReference type="PANTHER" id="PTHR47979">
    <property type="entry name" value="DRAB11-RELATED"/>
    <property type="match status" value="1"/>
</dbReference>
<dbReference type="PROSITE" id="PS51419">
    <property type="entry name" value="RAB"/>
    <property type="match status" value="1"/>
</dbReference>
<dbReference type="CDD" id="cd01868">
    <property type="entry name" value="Rab11_like"/>
    <property type="match status" value="1"/>
</dbReference>
<dbReference type="GO" id="GO:0008284">
    <property type="term" value="P:positive regulation of cell population proliferation"/>
    <property type="evidence" value="ECO:0007669"/>
    <property type="project" value="Ensembl"/>
</dbReference>
<accession>A0A674GI58</accession>
<dbReference type="GO" id="GO:0012505">
    <property type="term" value="C:endomembrane system"/>
    <property type="evidence" value="ECO:0007669"/>
    <property type="project" value="UniProtKB-SubCell"/>
</dbReference>
<proteinExistence type="inferred from homology"/>
<evidence type="ECO:0000256" key="4">
    <source>
        <dbReference type="ARBA" id="ARBA00023136"/>
    </source>
</evidence>
<dbReference type="SUPFAM" id="SSF52540">
    <property type="entry name" value="P-loop containing nucleoside triphosphate hydrolases"/>
    <property type="match status" value="1"/>
</dbReference>
<dbReference type="AlphaFoldDB" id="A0A674GI58"/>
<comment type="function">
    <text evidence="10">The small GTPases Rab are key regulators of intracellular membrane trafficking, from the formation of transport vesicles to their fusion with membranes. Rabs cycle between an inactive GDP-bound form and an active GTP-bound form that is able to recruit to membranes different set of downstream effectors directly responsible for vesicle formation, movement, tethering and fusion. RAB25 regulates epithelial cell differentiation, proliferation and survival, thereby playing key roles in tumorigenesis. Promotes invasive migration of cells in which it functions to localize and maintain integrin alpha-V/beta-1 at the tips of extending pseudopodia. Involved in the regulation of epithelial morphogenesis through the control of CLDN4 expression and localization at tight junctions. May selectively regulate the apical recycling pathway. Together with MYO5B regulates transcytosis.</text>
</comment>
<dbReference type="GO" id="GO:0060627">
    <property type="term" value="P:regulation of vesicle-mediated transport"/>
    <property type="evidence" value="ECO:0007669"/>
    <property type="project" value="Ensembl"/>
</dbReference>
<dbReference type="GO" id="GO:0010634">
    <property type="term" value="P:positive regulation of epithelial cell migration"/>
    <property type="evidence" value="ECO:0007669"/>
    <property type="project" value="Ensembl"/>
</dbReference>
<dbReference type="GeneTree" id="ENSGT00940000158230"/>
<evidence type="ECO:0000256" key="9">
    <source>
        <dbReference type="ARBA" id="ARBA00039508"/>
    </source>
</evidence>
<dbReference type="GO" id="GO:0003382">
    <property type="term" value="P:epithelial cell morphogenesis"/>
    <property type="evidence" value="ECO:0007669"/>
    <property type="project" value="Ensembl"/>
</dbReference>
<evidence type="ECO:0000256" key="12">
    <source>
        <dbReference type="SAM" id="Phobius"/>
    </source>
</evidence>
<keyword evidence="3" id="KW-0342">GTP-binding</keyword>
<dbReference type="Ensembl" id="ENSTGUT00000036794.1">
    <property type="protein sequence ID" value="ENSTGUP00000022196.1"/>
    <property type="gene ID" value="ENSTGUG00000003675.2"/>
</dbReference>
<keyword evidence="4 12" id="KW-0472">Membrane</keyword>
<comment type="subunit">
    <text evidence="11">Interacts (GTP-bound form) with RAB11FIP1, RAB11FIP2, RAB11FIP3 and RAB11FIP4. Interacts (via the hypervariable C-terminal region) with ITGB1 (via the cytoplasmic region); the interaction is GTP-dependent. Interacts with ITGAV. Associates with the integrin alpha-V/beta-1 heterodimer. Interacts with VPS33B.</text>
</comment>
<protein>
    <recommendedName>
        <fullName evidence="9">Ras-related protein Rab-25</fullName>
    </recommendedName>
</protein>
<evidence type="ECO:0000256" key="1">
    <source>
        <dbReference type="ARBA" id="ARBA00006270"/>
    </source>
</evidence>
<evidence type="ECO:0000256" key="2">
    <source>
        <dbReference type="ARBA" id="ARBA00022741"/>
    </source>
</evidence>
<evidence type="ECO:0000313" key="13">
    <source>
        <dbReference type="Ensembl" id="ENSTGUP00000022196.1"/>
    </source>
</evidence>
<evidence type="ECO:0000313" key="14">
    <source>
        <dbReference type="Proteomes" id="UP000007754"/>
    </source>
</evidence>
<dbReference type="GO" id="GO:0031260">
    <property type="term" value="C:pseudopodium membrane"/>
    <property type="evidence" value="ECO:0007669"/>
    <property type="project" value="UniProtKB-SubCell"/>
</dbReference>
<reference evidence="13" key="2">
    <citation type="submission" date="2025-08" db="UniProtKB">
        <authorList>
            <consortium name="Ensembl"/>
        </authorList>
    </citation>
    <scope>IDENTIFICATION</scope>
</reference>
<gene>
    <name evidence="13" type="primary">RAB25</name>
</gene>
<keyword evidence="12" id="KW-0812">Transmembrane</keyword>
<evidence type="ECO:0000256" key="11">
    <source>
        <dbReference type="ARBA" id="ARBA00064728"/>
    </source>
</evidence>
<name>A0A674GI58_TAEGU</name>
<dbReference type="GO" id="GO:0031410">
    <property type="term" value="C:cytoplasmic vesicle"/>
    <property type="evidence" value="ECO:0007669"/>
    <property type="project" value="Ensembl"/>
</dbReference>
<evidence type="ECO:0000256" key="5">
    <source>
        <dbReference type="ARBA" id="ARBA00023288"/>
    </source>
</evidence>
<dbReference type="InParanoid" id="A0A674GI58"/>
<evidence type="ECO:0000256" key="6">
    <source>
        <dbReference type="ARBA" id="ARBA00023289"/>
    </source>
</evidence>
<keyword evidence="6" id="KW-0636">Prenylation</keyword>
<dbReference type="SMART" id="SM00176">
    <property type="entry name" value="RAN"/>
    <property type="match status" value="1"/>
</dbReference>
<keyword evidence="14" id="KW-1185">Reference proteome</keyword>
<evidence type="ECO:0000256" key="8">
    <source>
        <dbReference type="ARBA" id="ARBA00037868"/>
    </source>
</evidence>
<dbReference type="PROSITE" id="PS51420">
    <property type="entry name" value="RHO"/>
    <property type="match status" value="1"/>
</dbReference>
<sequence>MGSAEEDYNFVFKVVLIGESGVGKTNLLSRFTRNEFNHDSRTTIGVEFSTRTILVGDAVVKAQIWDTAGLERYRAITSAYYRGAVGALVVFDITKHQTYDVVDRWLKELYDHAEASIVVMLVGNKTDLAQAREVPMEEAKMFADNNGLLFVETSALDSTNVEEAFETILKGTGTGAVVQQLQGIAGSLSQGCRAGQMMCSTSLPAPLELFGASFMRSFGIVFLAALVFSLWCWAFHSPHPELCSQGPWASLKPQGLLLPRNLQSPSCCLGLMTWCLQHPAKPAVGTWGARD</sequence>
<comment type="subcellular location">
    <subcellularLocation>
        <location evidence="7">Cell projection</location>
        <location evidence="7">Pseudopodium membrane</location>
    </subcellularLocation>
    <subcellularLocation>
        <location evidence="8">Endomembrane system</location>
        <topology evidence="8">Lipid-anchor</topology>
    </subcellularLocation>
</comment>
<dbReference type="GO" id="GO:0031268">
    <property type="term" value="P:pseudopodium organization"/>
    <property type="evidence" value="ECO:0007669"/>
    <property type="project" value="Ensembl"/>
</dbReference>
<keyword evidence="12" id="KW-1133">Transmembrane helix</keyword>
<dbReference type="PRINTS" id="PR00449">
    <property type="entry name" value="RASTRNSFRMNG"/>
</dbReference>
<keyword evidence="5" id="KW-0449">Lipoprotein</keyword>
<keyword evidence="2" id="KW-0547">Nucleotide-binding</keyword>
<dbReference type="GO" id="GO:0005525">
    <property type="term" value="F:GTP binding"/>
    <property type="evidence" value="ECO:0007669"/>
    <property type="project" value="UniProtKB-KW"/>
</dbReference>
<dbReference type="SMART" id="SM00173">
    <property type="entry name" value="RAS"/>
    <property type="match status" value="1"/>
</dbReference>
<comment type="similarity">
    <text evidence="1">Belongs to the small GTPase superfamily. Rab family.</text>
</comment>
<evidence type="ECO:0000256" key="7">
    <source>
        <dbReference type="ARBA" id="ARBA00037836"/>
    </source>
</evidence>
<dbReference type="InterPro" id="IPR001806">
    <property type="entry name" value="Small_GTPase"/>
</dbReference>
<dbReference type="InterPro" id="IPR050209">
    <property type="entry name" value="Rab_GTPases_membrane_traffic"/>
</dbReference>
<dbReference type="SMART" id="SM00174">
    <property type="entry name" value="RHO"/>
    <property type="match status" value="1"/>
</dbReference>
<organism evidence="13 14">
    <name type="scientific">Taeniopygia guttata</name>
    <name type="common">Zebra finch</name>
    <name type="synonym">Poephila guttata</name>
    <dbReference type="NCBI Taxonomy" id="59729"/>
    <lineage>
        <taxon>Eukaryota</taxon>
        <taxon>Metazoa</taxon>
        <taxon>Chordata</taxon>
        <taxon>Craniata</taxon>
        <taxon>Vertebrata</taxon>
        <taxon>Euteleostomi</taxon>
        <taxon>Archelosauria</taxon>
        <taxon>Archosauria</taxon>
        <taxon>Dinosauria</taxon>
        <taxon>Saurischia</taxon>
        <taxon>Theropoda</taxon>
        <taxon>Coelurosauria</taxon>
        <taxon>Aves</taxon>
        <taxon>Neognathae</taxon>
        <taxon>Neoaves</taxon>
        <taxon>Telluraves</taxon>
        <taxon>Australaves</taxon>
        <taxon>Passeriformes</taxon>
        <taxon>Passeroidea</taxon>
        <taxon>Estrildidae</taxon>
        <taxon>Estrildinae</taxon>
        <taxon>Taeniopygia</taxon>
    </lineage>
</organism>
<reference evidence="13" key="3">
    <citation type="submission" date="2025-09" db="UniProtKB">
        <authorList>
            <consortium name="Ensembl"/>
        </authorList>
    </citation>
    <scope>IDENTIFICATION</scope>
</reference>
<dbReference type="GO" id="GO:0003924">
    <property type="term" value="F:GTPase activity"/>
    <property type="evidence" value="ECO:0007669"/>
    <property type="project" value="InterPro"/>
</dbReference>
<reference evidence="13 14" key="1">
    <citation type="journal article" date="2010" name="Nature">
        <title>The genome of a songbird.</title>
        <authorList>
            <person name="Warren W.C."/>
            <person name="Clayton D.F."/>
            <person name="Ellegren H."/>
            <person name="Arnold A.P."/>
            <person name="Hillier L.W."/>
            <person name="Kunstner A."/>
            <person name="Searle S."/>
            <person name="White S."/>
            <person name="Vilella A.J."/>
            <person name="Fairley S."/>
            <person name="Heger A."/>
            <person name="Kong L."/>
            <person name="Ponting C.P."/>
            <person name="Jarvis E.D."/>
            <person name="Mello C.V."/>
            <person name="Minx P."/>
            <person name="Lovell P."/>
            <person name="Velho T.A."/>
            <person name="Ferris M."/>
            <person name="Balakrishnan C.N."/>
            <person name="Sinha S."/>
            <person name="Blatti C."/>
            <person name="London S.E."/>
            <person name="Li Y."/>
            <person name="Lin Y.C."/>
            <person name="George J."/>
            <person name="Sweedler J."/>
            <person name="Southey B."/>
            <person name="Gunaratne P."/>
            <person name="Watson M."/>
            <person name="Nam K."/>
            <person name="Backstrom N."/>
            <person name="Smeds L."/>
            <person name="Nabholz B."/>
            <person name="Itoh Y."/>
            <person name="Whitney O."/>
            <person name="Pfenning A.R."/>
            <person name="Howard J."/>
            <person name="Volker M."/>
            <person name="Skinner B.M."/>
            <person name="Griffin D.K."/>
            <person name="Ye L."/>
            <person name="McLaren W.M."/>
            <person name="Flicek P."/>
            <person name="Quesada V."/>
            <person name="Velasco G."/>
            <person name="Lopez-Otin C."/>
            <person name="Puente X.S."/>
            <person name="Olender T."/>
            <person name="Lancet D."/>
            <person name="Smit A.F."/>
            <person name="Hubley R."/>
            <person name="Konkel M.K."/>
            <person name="Walker J.A."/>
            <person name="Batzer M.A."/>
            <person name="Gu W."/>
            <person name="Pollock D.D."/>
            <person name="Chen L."/>
            <person name="Cheng Z."/>
            <person name="Eichler E.E."/>
            <person name="Stapley J."/>
            <person name="Slate J."/>
            <person name="Ekblom R."/>
            <person name="Birkhead T."/>
            <person name="Burke T."/>
            <person name="Burt D."/>
            <person name="Scharff C."/>
            <person name="Adam I."/>
            <person name="Richard H."/>
            <person name="Sultan M."/>
            <person name="Soldatov A."/>
            <person name="Lehrach H."/>
            <person name="Edwards S.V."/>
            <person name="Yang S.P."/>
            <person name="Li X."/>
            <person name="Graves T."/>
            <person name="Fulton L."/>
            <person name="Nelson J."/>
            <person name="Chinwalla A."/>
            <person name="Hou S."/>
            <person name="Mardis E.R."/>
            <person name="Wilson R.K."/>
        </authorList>
    </citation>
    <scope>NUCLEOTIDE SEQUENCE [LARGE SCALE GENOMIC DNA]</scope>
</reference>
<dbReference type="InterPro" id="IPR027417">
    <property type="entry name" value="P-loop_NTPase"/>
</dbReference>
<dbReference type="PROSITE" id="PS51421">
    <property type="entry name" value="RAS"/>
    <property type="match status" value="1"/>
</dbReference>
<dbReference type="InterPro" id="IPR005225">
    <property type="entry name" value="Small_GTP-bd"/>
</dbReference>